<accession>A0A815PQX6</accession>
<evidence type="ECO:0000313" key="3">
    <source>
        <dbReference type="Proteomes" id="UP000663864"/>
    </source>
</evidence>
<feature type="region of interest" description="Disordered" evidence="1">
    <location>
        <begin position="38"/>
        <end position="86"/>
    </location>
</feature>
<gene>
    <name evidence="2" type="ORF">ZHD862_LOCUS35306</name>
</gene>
<evidence type="ECO:0000256" key="1">
    <source>
        <dbReference type="SAM" id="MobiDB-lite"/>
    </source>
</evidence>
<sequence>MVNMTSLLKDKNIYSLPQLSKFVKAVLSKSCLTIVDYSEDDDSDKDSDDDEFEDDEDIFDDEDQIPNIIDEDDDDEGNIISNSLSNTSQQNFKGCRIYDRINPQQMKKITLHNVDVA</sequence>
<dbReference type="EMBL" id="CAJNOT010004984">
    <property type="protein sequence ID" value="CAF1451945.1"/>
    <property type="molecule type" value="Genomic_DNA"/>
</dbReference>
<organism evidence="2 3">
    <name type="scientific">Rotaria sordida</name>
    <dbReference type="NCBI Taxonomy" id="392033"/>
    <lineage>
        <taxon>Eukaryota</taxon>
        <taxon>Metazoa</taxon>
        <taxon>Spiralia</taxon>
        <taxon>Gnathifera</taxon>
        <taxon>Rotifera</taxon>
        <taxon>Eurotatoria</taxon>
        <taxon>Bdelloidea</taxon>
        <taxon>Philodinida</taxon>
        <taxon>Philodinidae</taxon>
        <taxon>Rotaria</taxon>
    </lineage>
</organism>
<dbReference type="AlphaFoldDB" id="A0A815PQX6"/>
<dbReference type="Proteomes" id="UP000663864">
    <property type="component" value="Unassembled WGS sequence"/>
</dbReference>
<feature type="compositionally biased region" description="Acidic residues" evidence="1">
    <location>
        <begin position="38"/>
        <end position="77"/>
    </location>
</feature>
<name>A0A815PQX6_9BILA</name>
<comment type="caution">
    <text evidence="2">The sequence shown here is derived from an EMBL/GenBank/DDBJ whole genome shotgun (WGS) entry which is preliminary data.</text>
</comment>
<evidence type="ECO:0000313" key="2">
    <source>
        <dbReference type="EMBL" id="CAF1451945.1"/>
    </source>
</evidence>
<reference evidence="2" key="1">
    <citation type="submission" date="2021-02" db="EMBL/GenBank/DDBJ databases">
        <authorList>
            <person name="Nowell W R."/>
        </authorList>
    </citation>
    <scope>NUCLEOTIDE SEQUENCE</scope>
</reference>
<protein>
    <submittedName>
        <fullName evidence="2">Uncharacterized protein</fullName>
    </submittedName>
</protein>
<proteinExistence type="predicted"/>